<dbReference type="InterPro" id="IPR042099">
    <property type="entry name" value="ANL_N_sf"/>
</dbReference>
<organism evidence="3 4">
    <name type="scientific">Tetrapyrgos nigripes</name>
    <dbReference type="NCBI Taxonomy" id="182062"/>
    <lineage>
        <taxon>Eukaryota</taxon>
        <taxon>Fungi</taxon>
        <taxon>Dikarya</taxon>
        <taxon>Basidiomycota</taxon>
        <taxon>Agaricomycotina</taxon>
        <taxon>Agaricomycetes</taxon>
        <taxon>Agaricomycetidae</taxon>
        <taxon>Agaricales</taxon>
        <taxon>Marasmiineae</taxon>
        <taxon>Marasmiaceae</taxon>
        <taxon>Tetrapyrgos</taxon>
    </lineage>
</organism>
<gene>
    <name evidence="3" type="ORF">D9758_015474</name>
</gene>
<dbReference type="Pfam" id="PF00501">
    <property type="entry name" value="AMP-binding"/>
    <property type="match status" value="1"/>
</dbReference>
<comment type="caution">
    <text evidence="3">The sequence shown here is derived from an EMBL/GenBank/DDBJ whole genome shotgun (WGS) entry which is preliminary data.</text>
</comment>
<dbReference type="SUPFAM" id="SSF56801">
    <property type="entry name" value="Acetyl-CoA synthetase-like"/>
    <property type="match status" value="1"/>
</dbReference>
<evidence type="ECO:0000313" key="4">
    <source>
        <dbReference type="Proteomes" id="UP000559256"/>
    </source>
</evidence>
<dbReference type="GO" id="GO:0006631">
    <property type="term" value="P:fatty acid metabolic process"/>
    <property type="evidence" value="ECO:0007669"/>
    <property type="project" value="TreeGrafter"/>
</dbReference>
<dbReference type="GO" id="GO:0031956">
    <property type="term" value="F:medium-chain fatty acid-CoA ligase activity"/>
    <property type="evidence" value="ECO:0007669"/>
    <property type="project" value="TreeGrafter"/>
</dbReference>
<accession>A0A8H5CME5</accession>
<reference evidence="3 4" key="1">
    <citation type="journal article" date="2020" name="ISME J.">
        <title>Uncovering the hidden diversity of litter-decomposition mechanisms in mushroom-forming fungi.</title>
        <authorList>
            <person name="Floudas D."/>
            <person name="Bentzer J."/>
            <person name="Ahren D."/>
            <person name="Johansson T."/>
            <person name="Persson P."/>
            <person name="Tunlid A."/>
        </authorList>
    </citation>
    <scope>NUCLEOTIDE SEQUENCE [LARGE SCALE GENOMIC DNA]</scope>
    <source>
        <strain evidence="3 4">CBS 291.85</strain>
    </source>
</reference>
<comment type="similarity">
    <text evidence="1">Belongs to the ATP-dependent AMP-binding enzyme family.</text>
</comment>
<evidence type="ECO:0000313" key="3">
    <source>
        <dbReference type="EMBL" id="KAF5344419.1"/>
    </source>
</evidence>
<evidence type="ECO:0000256" key="1">
    <source>
        <dbReference type="ARBA" id="ARBA00006432"/>
    </source>
</evidence>
<protein>
    <recommendedName>
        <fullName evidence="2">AMP-dependent synthetase/ligase domain-containing protein</fullName>
    </recommendedName>
</protein>
<keyword evidence="4" id="KW-1185">Reference proteome</keyword>
<dbReference type="OrthoDB" id="429813at2759"/>
<evidence type="ECO:0000259" key="2">
    <source>
        <dbReference type="Pfam" id="PF00501"/>
    </source>
</evidence>
<dbReference type="AlphaFoldDB" id="A0A8H5CME5"/>
<dbReference type="Pfam" id="PF23562">
    <property type="entry name" value="AMP-binding_C_3"/>
    <property type="match status" value="1"/>
</dbReference>
<dbReference type="Proteomes" id="UP000559256">
    <property type="component" value="Unassembled WGS sequence"/>
</dbReference>
<dbReference type="InterPro" id="IPR000873">
    <property type="entry name" value="AMP-dep_synth/lig_dom"/>
</dbReference>
<dbReference type="PANTHER" id="PTHR43201:SF8">
    <property type="entry name" value="ACYL-COA SYNTHETASE FAMILY MEMBER 3"/>
    <property type="match status" value="1"/>
</dbReference>
<feature type="domain" description="AMP-dependent synthetase/ligase" evidence="2">
    <location>
        <begin position="107"/>
        <end position="426"/>
    </location>
</feature>
<sequence length="640" mass="71494">MYNTPMILENKRSSAVSSSSYSYANARISIPDSEISTPSATAQNSTLLTDVTISRFIDYSARLARYQANGKGRFYSLRDDKRDHISKAMSTAFTGRTPLTNLYIAVDKYPSRIAFKIPVLDPRDSRQVKKWQEITYSQFLQDVESFASYWSKVLLKDGIAPRSVVTFFLNGYTYIDILHIYGIFRAGYIPQPMSIVPTALFILPLLEHSKSKALIFELPYAATVKELAQTLGIRTYDALTCLPDYSGQITLPSLPEAKPEDIAIFFHTSGSTSGKPKIVPGNYRWLDAMVTKLIEGMKGSFCHTGQFITTIRHIGSGSTIVQPLDSSNSIPDLVDKLLLPGQVGITQIYTFPVALMHLIRRAQKDESVRKALVELDAVGYGGGSLPVEDEHWASANGINLVNVFASTECAGISMISDGSRYSPHNGLHPVKGTHYRFQPIASESELSPDEGILELVVPPDSSDCPHPSLRSADGLFYTGDLFREISDAPGYYVNCGRDDDWIKMENAARCDTRSIIDVRCASDSTIEDEVRSACQDLISECVVVGRYRPKPVLFVEPLAAWAGFEEVRSESEILDLRSRIYERIRDLHEHRYESERITGPDMIVVVPQKSLPRTETKGNIRRALVEEEYHTTLELIFGHR</sequence>
<proteinExistence type="inferred from homology"/>
<name>A0A8H5CME5_9AGAR</name>
<dbReference type="Gene3D" id="3.40.50.12780">
    <property type="entry name" value="N-terminal domain of ligase-like"/>
    <property type="match status" value="1"/>
</dbReference>
<dbReference type="EMBL" id="JAACJM010000125">
    <property type="protein sequence ID" value="KAF5344419.1"/>
    <property type="molecule type" value="Genomic_DNA"/>
</dbReference>
<dbReference type="PANTHER" id="PTHR43201">
    <property type="entry name" value="ACYL-COA SYNTHETASE"/>
    <property type="match status" value="1"/>
</dbReference>